<organism evidence="7 8">
    <name type="scientific">Buchananella hordeovulneris</name>
    <dbReference type="NCBI Taxonomy" id="52770"/>
    <lineage>
        <taxon>Bacteria</taxon>
        <taxon>Bacillati</taxon>
        <taxon>Actinomycetota</taxon>
        <taxon>Actinomycetes</taxon>
        <taxon>Actinomycetales</taxon>
        <taxon>Actinomycetaceae</taxon>
        <taxon>Buchananella</taxon>
    </lineage>
</organism>
<dbReference type="Gene3D" id="3.30.1330.60">
    <property type="entry name" value="OmpA-like domain"/>
    <property type="match status" value="1"/>
</dbReference>
<dbReference type="InterPro" id="IPR036737">
    <property type="entry name" value="OmpA-like_sf"/>
</dbReference>
<keyword evidence="2 4" id="KW-0472">Membrane</keyword>
<comment type="subcellular location">
    <subcellularLocation>
        <location evidence="1">Cell outer membrane</location>
    </subcellularLocation>
</comment>
<dbReference type="RefSeq" id="WP_073825788.1">
    <property type="nucleotide sequence ID" value="NZ_MQVS01000011.1"/>
</dbReference>
<dbReference type="GO" id="GO:0009279">
    <property type="term" value="C:cell outer membrane"/>
    <property type="evidence" value="ECO:0007669"/>
    <property type="project" value="UniProtKB-SubCell"/>
</dbReference>
<evidence type="ECO:0000256" key="3">
    <source>
        <dbReference type="ARBA" id="ARBA00023237"/>
    </source>
</evidence>
<dbReference type="SUPFAM" id="SSF103088">
    <property type="entry name" value="OmpA-like"/>
    <property type="match status" value="1"/>
</dbReference>
<evidence type="ECO:0000256" key="4">
    <source>
        <dbReference type="PROSITE-ProRule" id="PRU00473"/>
    </source>
</evidence>
<dbReference type="InterPro" id="IPR006664">
    <property type="entry name" value="OMP_bac"/>
</dbReference>
<evidence type="ECO:0000256" key="1">
    <source>
        <dbReference type="ARBA" id="ARBA00004442"/>
    </source>
</evidence>
<feature type="domain" description="OmpA-like" evidence="6">
    <location>
        <begin position="205"/>
        <end position="324"/>
    </location>
</feature>
<comment type="caution">
    <text evidence="7">The sequence shown here is derived from an EMBL/GenBank/DDBJ whole genome shotgun (WGS) entry which is preliminary data.</text>
</comment>
<dbReference type="Proteomes" id="UP000185612">
    <property type="component" value="Unassembled WGS sequence"/>
</dbReference>
<dbReference type="PANTHER" id="PTHR30329:SF21">
    <property type="entry name" value="LIPOPROTEIN YIAD-RELATED"/>
    <property type="match status" value="1"/>
</dbReference>
<feature type="signal peptide" evidence="5">
    <location>
        <begin position="1"/>
        <end position="24"/>
    </location>
</feature>
<evidence type="ECO:0000259" key="6">
    <source>
        <dbReference type="PROSITE" id="PS51123"/>
    </source>
</evidence>
<name>A0A1Q5PTU9_9ACTO</name>
<dbReference type="OrthoDB" id="5186344at2"/>
<dbReference type="EMBL" id="MQVS01000011">
    <property type="protein sequence ID" value="OKL51017.1"/>
    <property type="molecule type" value="Genomic_DNA"/>
</dbReference>
<keyword evidence="5" id="KW-0732">Signal</keyword>
<dbReference type="PROSITE" id="PS51123">
    <property type="entry name" value="OMPA_2"/>
    <property type="match status" value="1"/>
</dbReference>
<dbReference type="AlphaFoldDB" id="A0A1Q5PTU9"/>
<reference evidence="8" key="1">
    <citation type="submission" date="2016-12" db="EMBL/GenBank/DDBJ databases">
        <authorList>
            <person name="Meng X."/>
        </authorList>
    </citation>
    <scope>NUCLEOTIDE SEQUENCE [LARGE SCALE GENOMIC DNA]</scope>
    <source>
        <strain evidence="8">DSM 20732</strain>
    </source>
</reference>
<evidence type="ECO:0000313" key="7">
    <source>
        <dbReference type="EMBL" id="OKL51017.1"/>
    </source>
</evidence>
<evidence type="ECO:0000313" key="8">
    <source>
        <dbReference type="Proteomes" id="UP000185612"/>
    </source>
</evidence>
<dbReference type="InterPro" id="IPR050330">
    <property type="entry name" value="Bact_OuterMem_StrucFunc"/>
</dbReference>
<dbReference type="PRINTS" id="PR01021">
    <property type="entry name" value="OMPADOMAIN"/>
</dbReference>
<feature type="chain" id="PRO_5043148779" description="OmpA-like domain-containing protein" evidence="5">
    <location>
        <begin position="25"/>
        <end position="498"/>
    </location>
</feature>
<protein>
    <recommendedName>
        <fullName evidence="6">OmpA-like domain-containing protein</fullName>
    </recommendedName>
</protein>
<accession>A0A1Q5PTU9</accession>
<dbReference type="Pfam" id="PF00691">
    <property type="entry name" value="OmpA"/>
    <property type="match status" value="1"/>
</dbReference>
<sequence length="498" mass="51623">MARGIVAVAAGASLLCLGLTACSASPTATPTPAASSASAVAAPVATAVTRFQSAGGVHVSVTAGPAVRSQGMTVVPISVSSSEQTDVNLGEFWDAGFGDSGSAGLRLVDFDAGQVYLPLGAVSQDLVLDGQLLNTFAVFGPVAGEKTNLMLPVTGMLYDIPVVDGELPAAQEYLAQLKVNADRRLPVDLEVFSEDTESQLGLEVRGQEIKVQVPSDVLFDVDSAELSPEAAATLDQVAAQLSGIGGGQLTVTGHTDAVGDADYNQELSVQRAQAVYDYLATKTDAASYQATVEGRGASQPRNEGTSPEDLAANRRVELLVQGTKVEKPQVVSTGSGQMVAPVGATASGKDAIFVSRQLDRDTTARIAVRSVTKRGNYLVGELALANGPDSTVAPIDFLGTPAISSSASGALSTSFSSPANMVSLLQGQARIYPAQYREGTTVDYLTDRKLDVTMEPNRGYTVTVIWPLVDGLGDKVTVDVDGNRIGVDGWRVSDVEVN</sequence>
<gene>
    <name evidence="7" type="ORF">BSZ40_09685</name>
</gene>
<dbReference type="STRING" id="52770.BSZ40_09685"/>
<keyword evidence="3" id="KW-0998">Cell outer membrane</keyword>
<dbReference type="CDD" id="cd07185">
    <property type="entry name" value="OmpA_C-like"/>
    <property type="match status" value="1"/>
</dbReference>
<dbReference type="PANTHER" id="PTHR30329">
    <property type="entry name" value="STATOR ELEMENT OF FLAGELLAR MOTOR COMPLEX"/>
    <property type="match status" value="1"/>
</dbReference>
<proteinExistence type="predicted"/>
<evidence type="ECO:0000256" key="5">
    <source>
        <dbReference type="SAM" id="SignalP"/>
    </source>
</evidence>
<keyword evidence="8" id="KW-1185">Reference proteome</keyword>
<dbReference type="PROSITE" id="PS51257">
    <property type="entry name" value="PROKAR_LIPOPROTEIN"/>
    <property type="match status" value="1"/>
</dbReference>
<evidence type="ECO:0000256" key="2">
    <source>
        <dbReference type="ARBA" id="ARBA00023136"/>
    </source>
</evidence>
<dbReference type="InterPro" id="IPR006665">
    <property type="entry name" value="OmpA-like"/>
</dbReference>